<sequence length="185" mass="21491">MRRCPHTFCEPVWRYRQQLLSPLPAIRAWLFDNGSLTRRLQHACDGEFRVEVVAQEWQRPLLNERRRLALPARRLALVRQVYLYCDDVPCVFARTIMPRQTLSGAERHLAVLGNRPLGALLFADPRMHREPLEFTRLQSGERLFAEAVQRLASPPPAIWGRRSVFYLAAKPLLVNEIFLPGIEKL</sequence>
<evidence type="ECO:0000256" key="3">
    <source>
        <dbReference type="ARBA" id="ARBA00023239"/>
    </source>
</evidence>
<feature type="binding site" evidence="4">
    <location>
        <position position="79"/>
    </location>
    <ligand>
        <name>substrate</name>
    </ligand>
</feature>
<keyword evidence="6" id="KW-1185">Reference proteome</keyword>
<dbReference type="HAMAP" id="MF_01632">
    <property type="entry name" value="UbiC"/>
    <property type="match status" value="1"/>
</dbReference>
<evidence type="ECO:0000256" key="1">
    <source>
        <dbReference type="ARBA" id="ARBA00022490"/>
    </source>
</evidence>
<comment type="pathway">
    <text evidence="4">Cofactor biosynthesis; ubiquinone biosynthesis.</text>
</comment>
<comment type="caution">
    <text evidence="4">Lacks conserved residue(s) required for the propagation of feature annotation.</text>
</comment>
<dbReference type="RefSeq" id="WP_134080655.1">
    <property type="nucleotide sequence ID" value="NZ_SOQX01000001.1"/>
</dbReference>
<dbReference type="Proteomes" id="UP000294914">
    <property type="component" value="Unassembled WGS sequence"/>
</dbReference>
<comment type="subcellular location">
    <subcellularLocation>
        <location evidence="4">Cytoplasm</location>
    </subcellularLocation>
</comment>
<dbReference type="SUPFAM" id="SSF64288">
    <property type="entry name" value="Chorismate lyase-like"/>
    <property type="match status" value="1"/>
</dbReference>
<dbReference type="InterPro" id="IPR007440">
    <property type="entry name" value="Chorismate--pyruvate_lyase"/>
</dbReference>
<dbReference type="GO" id="GO:0042866">
    <property type="term" value="P:pyruvate biosynthetic process"/>
    <property type="evidence" value="ECO:0007669"/>
    <property type="project" value="UniProtKB-UniRule"/>
</dbReference>
<reference evidence="5 6" key="1">
    <citation type="submission" date="2019-03" db="EMBL/GenBank/DDBJ databases">
        <title>Genomic Encyclopedia of Type Strains, Phase IV (KMG-IV): sequencing the most valuable type-strain genomes for metagenomic binning, comparative biology and taxonomic classification.</title>
        <authorList>
            <person name="Goeker M."/>
        </authorList>
    </citation>
    <scope>NUCLEOTIDE SEQUENCE [LARGE SCALE GENOMIC DNA]</scope>
    <source>
        <strain evidence="5 6">DSM 16326</strain>
    </source>
</reference>
<dbReference type="GO" id="GO:0008813">
    <property type="term" value="F:chorismate lyase activity"/>
    <property type="evidence" value="ECO:0007669"/>
    <property type="project" value="UniProtKB-UniRule"/>
</dbReference>
<keyword evidence="3 4" id="KW-0456">Lyase</keyword>
<dbReference type="Gene3D" id="3.40.1410.10">
    <property type="entry name" value="Chorismate lyase-like"/>
    <property type="match status" value="1"/>
</dbReference>
<keyword evidence="2 4" id="KW-0831">Ubiquinone biosynthesis</keyword>
<keyword evidence="1 4" id="KW-0963">Cytoplasm</keyword>
<dbReference type="UniPathway" id="UPA00232"/>
<dbReference type="EC" id="4.1.3.40" evidence="4"/>
<dbReference type="PANTHER" id="PTHR38683:SF1">
    <property type="entry name" value="CHORISMATE PYRUVATE-LYASE"/>
    <property type="match status" value="1"/>
</dbReference>
<comment type="caution">
    <text evidence="5">The sequence shown here is derived from an EMBL/GenBank/DDBJ whole genome shotgun (WGS) entry which is preliminary data.</text>
</comment>
<dbReference type="AlphaFoldDB" id="A0A4R8ITV1"/>
<dbReference type="GO" id="GO:0006744">
    <property type="term" value="P:ubiquinone biosynthetic process"/>
    <property type="evidence" value="ECO:0007669"/>
    <property type="project" value="UniProtKB-UniRule"/>
</dbReference>
<gene>
    <name evidence="4" type="primary">ubiC</name>
    <name evidence="5" type="ORF">EDC23_0440</name>
</gene>
<organism evidence="5 6">
    <name type="scientific">Thiohalophilus thiocyanatoxydans</name>
    <dbReference type="NCBI Taxonomy" id="381308"/>
    <lineage>
        <taxon>Bacteria</taxon>
        <taxon>Pseudomonadati</taxon>
        <taxon>Pseudomonadota</taxon>
        <taxon>Gammaproteobacteria</taxon>
        <taxon>Thiohalomonadales</taxon>
        <taxon>Thiohalophilaceae</taxon>
        <taxon>Thiohalophilus</taxon>
    </lineage>
</organism>
<evidence type="ECO:0000256" key="2">
    <source>
        <dbReference type="ARBA" id="ARBA00022688"/>
    </source>
</evidence>
<comment type="function">
    <text evidence="4">Removes the pyruvyl group from chorismate, with concomitant aromatization of the ring, to provide 4-hydroxybenzoate (4HB) for the ubiquinone pathway.</text>
</comment>
<feature type="binding site" evidence="4">
    <location>
        <position position="117"/>
    </location>
    <ligand>
        <name>substrate</name>
    </ligand>
</feature>
<dbReference type="GO" id="GO:0005829">
    <property type="term" value="C:cytosol"/>
    <property type="evidence" value="ECO:0007669"/>
    <property type="project" value="TreeGrafter"/>
</dbReference>
<dbReference type="PANTHER" id="PTHR38683">
    <property type="entry name" value="CHORISMATE PYRUVATE-LYASE"/>
    <property type="match status" value="1"/>
</dbReference>
<dbReference type="InterPro" id="IPR028978">
    <property type="entry name" value="Chorismate_lyase_/UTRA_dom_sf"/>
</dbReference>
<accession>A0A4R8ITV1</accession>
<dbReference type="EMBL" id="SOQX01000001">
    <property type="protein sequence ID" value="TDY04068.1"/>
    <property type="molecule type" value="Genomic_DNA"/>
</dbReference>
<dbReference type="Pfam" id="PF04345">
    <property type="entry name" value="Chor_lyase"/>
    <property type="match status" value="1"/>
</dbReference>
<feature type="binding site" evidence="4">
    <location>
        <position position="176"/>
    </location>
    <ligand>
        <name>substrate</name>
    </ligand>
</feature>
<protein>
    <recommendedName>
        <fullName evidence="4">Probable chorismate pyruvate-lyase</fullName>
        <shortName evidence="4">CL</shortName>
        <shortName evidence="4">CPL</shortName>
        <ecNumber evidence="4">4.1.3.40</ecNumber>
    </recommendedName>
</protein>
<keyword evidence="4" id="KW-0670">Pyruvate</keyword>
<dbReference type="OrthoDB" id="9789493at2"/>
<comment type="catalytic activity">
    <reaction evidence="4">
        <text>chorismate = 4-hydroxybenzoate + pyruvate</text>
        <dbReference type="Rhea" id="RHEA:16505"/>
        <dbReference type="ChEBI" id="CHEBI:15361"/>
        <dbReference type="ChEBI" id="CHEBI:17879"/>
        <dbReference type="ChEBI" id="CHEBI:29748"/>
        <dbReference type="EC" id="4.1.3.40"/>
    </reaction>
</comment>
<evidence type="ECO:0000256" key="4">
    <source>
        <dbReference type="HAMAP-Rule" id="MF_01632"/>
    </source>
</evidence>
<evidence type="ECO:0000313" key="6">
    <source>
        <dbReference type="Proteomes" id="UP000294914"/>
    </source>
</evidence>
<comment type="similarity">
    <text evidence="4">Belongs to the UbiC family.</text>
</comment>
<evidence type="ECO:0000313" key="5">
    <source>
        <dbReference type="EMBL" id="TDY04068.1"/>
    </source>
</evidence>
<proteinExistence type="inferred from homology"/>
<name>A0A4R8ITV1_9GAMM</name>